<dbReference type="AlphaFoldDB" id="A0A6A5BP35"/>
<dbReference type="Proteomes" id="UP000444721">
    <property type="component" value="Unassembled WGS sequence"/>
</dbReference>
<feature type="compositionally biased region" description="Low complexity" evidence="1">
    <location>
        <begin position="11"/>
        <end position="20"/>
    </location>
</feature>
<feature type="compositionally biased region" description="Polar residues" evidence="1">
    <location>
        <begin position="1"/>
        <end position="10"/>
    </location>
</feature>
<dbReference type="VEuPathDB" id="AmoebaDB:FDP41_006153"/>
<reference evidence="2 3" key="1">
    <citation type="journal article" date="2019" name="Sci. Rep.">
        <title>Nanopore sequencing improves the draft genome of the human pathogenic amoeba Naegleria fowleri.</title>
        <authorList>
            <person name="Liechti N."/>
            <person name="Schurch N."/>
            <person name="Bruggmann R."/>
            <person name="Wittwer M."/>
        </authorList>
    </citation>
    <scope>NUCLEOTIDE SEQUENCE [LARGE SCALE GENOMIC DNA]</scope>
    <source>
        <strain evidence="2 3">ATCC 30894</strain>
    </source>
</reference>
<feature type="compositionally biased region" description="Polar residues" evidence="1">
    <location>
        <begin position="21"/>
        <end position="33"/>
    </location>
</feature>
<organism evidence="2 3">
    <name type="scientific">Naegleria fowleri</name>
    <name type="common">Brain eating amoeba</name>
    <dbReference type="NCBI Taxonomy" id="5763"/>
    <lineage>
        <taxon>Eukaryota</taxon>
        <taxon>Discoba</taxon>
        <taxon>Heterolobosea</taxon>
        <taxon>Tetramitia</taxon>
        <taxon>Eutetramitia</taxon>
        <taxon>Vahlkampfiidae</taxon>
        <taxon>Naegleria</taxon>
    </lineage>
</organism>
<feature type="compositionally biased region" description="Low complexity" evidence="1">
    <location>
        <begin position="41"/>
        <end position="50"/>
    </location>
</feature>
<proteinExistence type="predicted"/>
<name>A0A6A5BP35_NAEFO</name>
<dbReference type="EMBL" id="VFQX01000051">
    <property type="protein sequence ID" value="KAF0974679.1"/>
    <property type="molecule type" value="Genomic_DNA"/>
</dbReference>
<dbReference type="GeneID" id="68113371"/>
<keyword evidence="3" id="KW-1185">Reference proteome</keyword>
<evidence type="ECO:0000313" key="2">
    <source>
        <dbReference type="EMBL" id="KAF0974679.1"/>
    </source>
</evidence>
<protein>
    <submittedName>
        <fullName evidence="2">Uncharacterized protein</fullName>
    </submittedName>
</protein>
<evidence type="ECO:0000256" key="1">
    <source>
        <dbReference type="SAM" id="MobiDB-lite"/>
    </source>
</evidence>
<dbReference type="VEuPathDB" id="AmoebaDB:NF0122850"/>
<accession>A0A6A5BP35</accession>
<comment type="caution">
    <text evidence="2">The sequence shown here is derived from an EMBL/GenBank/DDBJ whole genome shotgun (WGS) entry which is preliminary data.</text>
</comment>
<evidence type="ECO:0000313" key="3">
    <source>
        <dbReference type="Proteomes" id="UP000444721"/>
    </source>
</evidence>
<feature type="region of interest" description="Disordered" evidence="1">
    <location>
        <begin position="1"/>
        <end position="50"/>
    </location>
</feature>
<gene>
    <name evidence="2" type="ORF">FDP41_006153</name>
</gene>
<dbReference type="RefSeq" id="XP_044559392.1">
    <property type="nucleotide sequence ID" value="XM_044709757.1"/>
</dbReference>
<sequence>MPNNNQPLFNTTTTTTTTTTFGQKRSYTTTTNGLKEKETSSTKQQQQQTTVPLNLIDYESWNVEQMTSMLTSPDYMGGAGLSVDLNLSMIFILMAHLSEPLLKILRRKMNILP</sequence>